<evidence type="ECO:0000313" key="2">
    <source>
        <dbReference type="EMBL" id="NME22336.1"/>
    </source>
</evidence>
<evidence type="ECO:0000313" key="1">
    <source>
        <dbReference type="EMBL" id="AWD63507.1"/>
    </source>
</evidence>
<reference evidence="2 4" key="2">
    <citation type="submission" date="2020-04" db="EMBL/GenBank/DDBJ databases">
        <authorList>
            <person name="Hitch T.C.A."/>
            <person name="Wylensek D."/>
            <person name="Clavel T."/>
        </authorList>
    </citation>
    <scope>NUCLEOTIDE SEQUENCE [LARGE SCALE GENOMIC DNA]</scope>
    <source>
        <strain evidence="2 4">WCA-386-APC-4I</strain>
    </source>
</reference>
<dbReference type="RefSeq" id="WP_004562472.1">
    <property type="nucleotide sequence ID" value="NZ_CAKMAY010000049.1"/>
</dbReference>
<proteinExistence type="predicted"/>
<dbReference type="EMBL" id="CP027805">
    <property type="protein sequence ID" value="AWD63507.1"/>
    <property type="molecule type" value="Genomic_DNA"/>
</dbReference>
<dbReference type="EMBL" id="JABAFN010000021">
    <property type="protein sequence ID" value="NME22336.1"/>
    <property type="molecule type" value="Genomic_DNA"/>
</dbReference>
<gene>
    <name evidence="2" type="ORF">HF865_06465</name>
    <name evidence="1" type="ORF">LWHH1689_2226</name>
</gene>
<evidence type="ECO:0000313" key="4">
    <source>
        <dbReference type="Proteomes" id="UP000587270"/>
    </source>
</evidence>
<dbReference type="Proteomes" id="UP000244369">
    <property type="component" value="Chromosome"/>
</dbReference>
<reference evidence="1 3" key="1">
    <citation type="submission" date="2018-03" db="EMBL/GenBank/DDBJ databases">
        <title>Complete Genome Sequence of the Chinese traditional Highland Barley wine Isolate Lactobacillus reuteri WHH1689.</title>
        <authorList>
            <person name="Chen S."/>
            <person name="Chen L."/>
            <person name="Chen L."/>
            <person name="Li Y."/>
        </authorList>
    </citation>
    <scope>NUCLEOTIDE SEQUENCE [LARGE SCALE GENOMIC DNA]</scope>
    <source>
        <strain evidence="1 3">WHH1689</strain>
    </source>
</reference>
<accession>A0A2S1EU84</accession>
<dbReference type="Proteomes" id="UP000587270">
    <property type="component" value="Unassembled WGS sequence"/>
</dbReference>
<protein>
    <submittedName>
        <fullName evidence="2">SDR family oxidoreductase</fullName>
    </submittedName>
</protein>
<evidence type="ECO:0000313" key="3">
    <source>
        <dbReference type="Proteomes" id="UP000244369"/>
    </source>
</evidence>
<dbReference type="AlphaFoldDB" id="A0A2S1EU84"/>
<sequence>MVGLASIKRALIGVDAYVATPTMKPLIKVMDEAGVKHFIAMSVSDV</sequence>
<name>A0A2S1EU84_LIMRT</name>
<organism evidence="1 3">
    <name type="scientific">Limosilactobacillus reuteri</name>
    <name type="common">Lactobacillus reuteri</name>
    <dbReference type="NCBI Taxonomy" id="1598"/>
    <lineage>
        <taxon>Bacteria</taxon>
        <taxon>Bacillati</taxon>
        <taxon>Bacillota</taxon>
        <taxon>Bacilli</taxon>
        <taxon>Lactobacillales</taxon>
        <taxon>Lactobacillaceae</taxon>
        <taxon>Limosilactobacillus</taxon>
    </lineage>
</organism>